<evidence type="ECO:0000256" key="11">
    <source>
        <dbReference type="ARBA" id="ARBA00037877"/>
    </source>
</evidence>
<keyword evidence="7" id="KW-0492">Microsome</keyword>
<gene>
    <name evidence="17 18 19" type="primary">LOC107264462</name>
</gene>
<sequence>MPETKLFTRDEVAKTDNSNETIFIVHDKVYNVTSFLNEHPGGEEILKNHMGADATEDFDDIGHSVDALELMKKYEIGELVEQEKSNVPLKQGWVAGYDSKVPEKYVNGPGLPFYLLIGGFVVILVALFLYN</sequence>
<dbReference type="Gene3D" id="3.10.120.10">
    <property type="entry name" value="Cytochrome b5-like heme/steroid binding domain"/>
    <property type="match status" value="1"/>
</dbReference>
<dbReference type="PANTHER" id="PTHR19359:SF150">
    <property type="entry name" value="CYTOCHROME B5"/>
    <property type="match status" value="1"/>
</dbReference>
<dbReference type="PROSITE" id="PS50255">
    <property type="entry name" value="CYTOCHROME_B5_2"/>
    <property type="match status" value="1"/>
</dbReference>
<keyword evidence="10 14" id="KW-0472">Membrane</keyword>
<evidence type="ECO:0000256" key="1">
    <source>
        <dbReference type="ARBA" id="ARBA00004131"/>
    </source>
</evidence>
<evidence type="ECO:0000256" key="8">
    <source>
        <dbReference type="ARBA" id="ARBA00022982"/>
    </source>
</evidence>
<evidence type="ECO:0000313" key="18">
    <source>
        <dbReference type="RefSeq" id="XP_015588201.1"/>
    </source>
</evidence>
<evidence type="ECO:0000256" key="12">
    <source>
        <dbReference type="ARBA" id="ARBA00038168"/>
    </source>
</evidence>
<accession>A0AAJ7FES2</accession>
<feature type="transmembrane region" description="Helical" evidence="14">
    <location>
        <begin position="111"/>
        <end position="130"/>
    </location>
</feature>
<dbReference type="FunFam" id="3.10.120.10:FF:000002">
    <property type="entry name" value="Cytochrome b5 type B"/>
    <property type="match status" value="1"/>
</dbReference>
<dbReference type="GO" id="GO:0020037">
    <property type="term" value="F:heme binding"/>
    <property type="evidence" value="ECO:0007669"/>
    <property type="project" value="UniProtKB-UniRule"/>
</dbReference>
<reference evidence="17 18" key="1">
    <citation type="submission" date="2025-04" db="UniProtKB">
        <authorList>
            <consortium name="RefSeq"/>
        </authorList>
    </citation>
    <scope>IDENTIFICATION</scope>
</reference>
<dbReference type="RefSeq" id="XP_015588200.1">
    <property type="nucleotide sequence ID" value="XM_015732714.2"/>
</dbReference>
<evidence type="ECO:0000313" key="16">
    <source>
        <dbReference type="Proteomes" id="UP000694920"/>
    </source>
</evidence>
<dbReference type="GO" id="GO:0046872">
    <property type="term" value="F:metal ion binding"/>
    <property type="evidence" value="ECO:0007669"/>
    <property type="project" value="UniProtKB-UniRule"/>
</dbReference>
<dbReference type="AlphaFoldDB" id="A0AAJ7FES2"/>
<keyword evidence="4 14" id="KW-0812">Transmembrane</keyword>
<organism evidence="16 17">
    <name type="scientific">Cephus cinctus</name>
    <name type="common">Wheat stem sawfly</name>
    <dbReference type="NCBI Taxonomy" id="211228"/>
    <lineage>
        <taxon>Eukaryota</taxon>
        <taxon>Metazoa</taxon>
        <taxon>Ecdysozoa</taxon>
        <taxon>Arthropoda</taxon>
        <taxon>Hexapoda</taxon>
        <taxon>Insecta</taxon>
        <taxon>Pterygota</taxon>
        <taxon>Neoptera</taxon>
        <taxon>Endopterygota</taxon>
        <taxon>Hymenoptera</taxon>
        <taxon>Cephoidea</taxon>
        <taxon>Cephidae</taxon>
        <taxon>Cephus</taxon>
    </lineage>
</organism>
<evidence type="ECO:0000256" key="3">
    <source>
        <dbReference type="ARBA" id="ARBA00022617"/>
    </source>
</evidence>
<evidence type="ECO:0000256" key="13">
    <source>
        <dbReference type="ARBA" id="ARBA00039806"/>
    </source>
</evidence>
<evidence type="ECO:0000256" key="9">
    <source>
        <dbReference type="ARBA" id="ARBA00023004"/>
    </source>
</evidence>
<dbReference type="Pfam" id="PF00173">
    <property type="entry name" value="Cyt-b5"/>
    <property type="match status" value="1"/>
</dbReference>
<evidence type="ECO:0000313" key="17">
    <source>
        <dbReference type="RefSeq" id="XP_015588200.1"/>
    </source>
</evidence>
<dbReference type="SMART" id="SM01117">
    <property type="entry name" value="Cyt-b5"/>
    <property type="match status" value="1"/>
</dbReference>
<name>A0AAJ7FES2_CEPCN</name>
<evidence type="ECO:0000259" key="15">
    <source>
        <dbReference type="PROSITE" id="PS50255"/>
    </source>
</evidence>
<dbReference type="InterPro" id="IPR001199">
    <property type="entry name" value="Cyt_B5-like_heme/steroid-bd"/>
</dbReference>
<dbReference type="RefSeq" id="XP_015588203.1">
    <property type="nucleotide sequence ID" value="XM_015732717.2"/>
</dbReference>
<feature type="domain" description="Cytochrome b5 heme-binding" evidence="15">
    <location>
        <begin position="4"/>
        <end position="80"/>
    </location>
</feature>
<dbReference type="GO" id="GO:0005789">
    <property type="term" value="C:endoplasmic reticulum membrane"/>
    <property type="evidence" value="ECO:0007669"/>
    <property type="project" value="UniProtKB-SubCell"/>
</dbReference>
<evidence type="ECO:0000256" key="5">
    <source>
        <dbReference type="ARBA" id="ARBA00022723"/>
    </source>
</evidence>
<keyword evidence="3 14" id="KW-0349">Heme</keyword>
<dbReference type="Proteomes" id="UP000694920">
    <property type="component" value="Unplaced"/>
</dbReference>
<dbReference type="RefSeq" id="XP_015588201.1">
    <property type="nucleotide sequence ID" value="XM_015732715.2"/>
</dbReference>
<proteinExistence type="inferred from homology"/>
<keyword evidence="5 14" id="KW-0479">Metal-binding</keyword>
<keyword evidence="9 14" id="KW-0408">Iron</keyword>
<keyword evidence="16" id="KW-1185">Reference proteome</keyword>
<dbReference type="InterPro" id="IPR036400">
    <property type="entry name" value="Cyt_B5-like_heme/steroid_sf"/>
</dbReference>
<keyword evidence="6" id="KW-0256">Endoplasmic reticulum</keyword>
<protein>
    <recommendedName>
        <fullName evidence="13">Cytochrome b5</fullName>
    </recommendedName>
</protein>
<dbReference type="PROSITE" id="PS00191">
    <property type="entry name" value="CYTOCHROME_B5_1"/>
    <property type="match status" value="1"/>
</dbReference>
<evidence type="ECO:0000256" key="2">
    <source>
        <dbReference type="ARBA" id="ARBA00022448"/>
    </source>
</evidence>
<dbReference type="SUPFAM" id="SSF55856">
    <property type="entry name" value="Cytochrome b5-like heme/steroid binding domain"/>
    <property type="match status" value="1"/>
</dbReference>
<dbReference type="GeneID" id="107264462"/>
<keyword evidence="14" id="KW-1133">Transmembrane helix</keyword>
<comment type="similarity">
    <text evidence="12 14">Belongs to the cytochrome b5 family.</text>
</comment>
<dbReference type="InterPro" id="IPR018506">
    <property type="entry name" value="Cyt_B5_heme-BS"/>
</dbReference>
<keyword evidence="8" id="KW-0249">Electron transport</keyword>
<evidence type="ECO:0000256" key="14">
    <source>
        <dbReference type="RuleBase" id="RU362121"/>
    </source>
</evidence>
<evidence type="ECO:0000256" key="4">
    <source>
        <dbReference type="ARBA" id="ARBA00022692"/>
    </source>
</evidence>
<dbReference type="InterPro" id="IPR050668">
    <property type="entry name" value="Cytochrome_b5"/>
</dbReference>
<evidence type="ECO:0000256" key="7">
    <source>
        <dbReference type="ARBA" id="ARBA00022848"/>
    </source>
</evidence>
<evidence type="ECO:0000313" key="19">
    <source>
        <dbReference type="RefSeq" id="XP_015588203.1"/>
    </source>
</evidence>
<dbReference type="PRINTS" id="PR00363">
    <property type="entry name" value="CYTOCHROMEB5"/>
</dbReference>
<evidence type="ECO:0000256" key="6">
    <source>
        <dbReference type="ARBA" id="ARBA00022824"/>
    </source>
</evidence>
<evidence type="ECO:0000256" key="10">
    <source>
        <dbReference type="ARBA" id="ARBA00023136"/>
    </source>
</evidence>
<comment type="subcellular location">
    <subcellularLocation>
        <location evidence="1">Endoplasmic reticulum membrane</location>
        <topology evidence="1">Single-pass membrane protein</topology>
        <orientation evidence="1">Cytoplasmic side</orientation>
    </subcellularLocation>
    <subcellularLocation>
        <location evidence="11">Microsome membrane</location>
        <topology evidence="11">Single-pass membrane protein</topology>
        <orientation evidence="11">Cytoplasmic side</orientation>
    </subcellularLocation>
</comment>
<keyword evidence="2" id="KW-0813">Transport</keyword>
<dbReference type="PANTHER" id="PTHR19359">
    <property type="entry name" value="CYTOCHROME B5"/>
    <property type="match status" value="1"/>
</dbReference>
<dbReference type="KEGG" id="ccin:107264462"/>